<dbReference type="PROSITE" id="PS50949">
    <property type="entry name" value="HTH_GNTR"/>
    <property type="match status" value="1"/>
</dbReference>
<dbReference type="PANTHER" id="PTHR43537:SF39">
    <property type="entry name" value="HTH-TYPE TRANSCRIPTIONAL REGULATOR MCBR"/>
    <property type="match status" value="1"/>
</dbReference>
<evidence type="ECO:0000256" key="2">
    <source>
        <dbReference type="ARBA" id="ARBA00023125"/>
    </source>
</evidence>
<evidence type="ECO:0000256" key="1">
    <source>
        <dbReference type="ARBA" id="ARBA00023015"/>
    </source>
</evidence>
<keyword evidence="2" id="KW-0238">DNA-binding</keyword>
<dbReference type="Pfam" id="PF07729">
    <property type="entry name" value="FCD"/>
    <property type="match status" value="1"/>
</dbReference>
<keyword evidence="1" id="KW-0805">Transcription regulation</keyword>
<accession>A0ABY3ZQ56</accession>
<dbReference type="InterPro" id="IPR036388">
    <property type="entry name" value="WH-like_DNA-bd_sf"/>
</dbReference>
<dbReference type="InterPro" id="IPR011711">
    <property type="entry name" value="GntR_C"/>
</dbReference>
<dbReference type="SUPFAM" id="SSF48008">
    <property type="entry name" value="GntR ligand-binding domain-like"/>
    <property type="match status" value="1"/>
</dbReference>
<dbReference type="SUPFAM" id="SSF46785">
    <property type="entry name" value="Winged helix' DNA-binding domain"/>
    <property type="match status" value="1"/>
</dbReference>
<protein>
    <submittedName>
        <fullName evidence="5">HTH-type transcriptional regulator McbR</fullName>
    </submittedName>
</protein>
<dbReference type="Gene3D" id="1.20.120.530">
    <property type="entry name" value="GntR ligand-binding domain-like"/>
    <property type="match status" value="1"/>
</dbReference>
<dbReference type="PANTHER" id="PTHR43537">
    <property type="entry name" value="TRANSCRIPTIONAL REGULATOR, GNTR FAMILY"/>
    <property type="match status" value="1"/>
</dbReference>
<keyword evidence="6" id="KW-1185">Reference proteome</keyword>
<evidence type="ECO:0000313" key="6">
    <source>
        <dbReference type="Proteomes" id="UP000831019"/>
    </source>
</evidence>
<sequence length="256" mass="27879">MVYAFMQKEMLQATAKQDGKTAPMGSEKTDSRLLPAADAAAKTPIHQHVYERLRKMILFGDLAPGQGVTIQGLTAALDAGMTPVREAIRRLISEGALTHLGNRRVTVPELTHTGLEELGFMRETLEPELTRRAAERMTKGRMDALKECDTALNLAIDRGDVGGYLMQNYNFHAMIYDLAEAPIMAATVDRLWLRFGPSLRVVCGRYGTSNLPDKHAELMAAFSAGNVILAGEVMAGDVAQGMSQIRAALDGLPVPR</sequence>
<evidence type="ECO:0000259" key="4">
    <source>
        <dbReference type="PROSITE" id="PS50949"/>
    </source>
</evidence>
<keyword evidence="3" id="KW-0804">Transcription</keyword>
<reference evidence="6" key="1">
    <citation type="journal article" date="2022" name="Microorganisms">
        <title>Beyond the ABCs#Discovery of Three New Plasmid Types in Rhodobacterales (RepQ, RepY, RepW).</title>
        <authorList>
            <person name="Freese H.M."/>
            <person name="Ringel V."/>
            <person name="Overmann J."/>
            <person name="Petersen J."/>
        </authorList>
    </citation>
    <scope>NUCLEOTIDE SEQUENCE [LARGE SCALE GENOMIC DNA]</scope>
    <source>
        <strain evidence="6">DSM 109990</strain>
    </source>
</reference>
<feature type="domain" description="HTH gntR-type" evidence="4">
    <location>
        <begin position="43"/>
        <end position="110"/>
    </location>
</feature>
<dbReference type="SMART" id="SM00895">
    <property type="entry name" value="FCD"/>
    <property type="match status" value="1"/>
</dbReference>
<dbReference type="InterPro" id="IPR008920">
    <property type="entry name" value="TF_FadR/GntR_C"/>
</dbReference>
<dbReference type="Gene3D" id="1.10.10.10">
    <property type="entry name" value="Winged helix-like DNA-binding domain superfamily/Winged helix DNA-binding domain"/>
    <property type="match status" value="1"/>
</dbReference>
<proteinExistence type="predicted"/>
<gene>
    <name evidence="5" type="primary">mcbR_6</name>
    <name evidence="5" type="ORF">DSM109990_03226</name>
</gene>
<evidence type="ECO:0000256" key="3">
    <source>
        <dbReference type="ARBA" id="ARBA00023163"/>
    </source>
</evidence>
<dbReference type="Pfam" id="PF00392">
    <property type="entry name" value="GntR"/>
    <property type="match status" value="1"/>
</dbReference>
<dbReference type="InterPro" id="IPR036390">
    <property type="entry name" value="WH_DNA-bd_sf"/>
</dbReference>
<dbReference type="InterPro" id="IPR000524">
    <property type="entry name" value="Tscrpt_reg_HTH_GntR"/>
</dbReference>
<evidence type="ECO:0000313" key="5">
    <source>
        <dbReference type="EMBL" id="UOA16357.1"/>
    </source>
</evidence>
<organism evidence="5 6">
    <name type="scientific">Sulfitobacter dubius</name>
    <dbReference type="NCBI Taxonomy" id="218673"/>
    <lineage>
        <taxon>Bacteria</taxon>
        <taxon>Pseudomonadati</taxon>
        <taxon>Pseudomonadota</taxon>
        <taxon>Alphaproteobacteria</taxon>
        <taxon>Rhodobacterales</taxon>
        <taxon>Roseobacteraceae</taxon>
        <taxon>Sulfitobacter</taxon>
    </lineage>
</organism>
<dbReference type="Proteomes" id="UP000831019">
    <property type="component" value="Chromosome"/>
</dbReference>
<dbReference type="SMART" id="SM00345">
    <property type="entry name" value="HTH_GNTR"/>
    <property type="match status" value="1"/>
</dbReference>
<dbReference type="EMBL" id="CP085144">
    <property type="protein sequence ID" value="UOA16357.1"/>
    <property type="molecule type" value="Genomic_DNA"/>
</dbReference>
<name>A0ABY3ZQ56_9RHOB</name>